<evidence type="ECO:0000313" key="3">
    <source>
        <dbReference type="Proteomes" id="UP000237481"/>
    </source>
</evidence>
<evidence type="ECO:0000313" key="2">
    <source>
        <dbReference type="EMBL" id="POR37238.1"/>
    </source>
</evidence>
<comment type="caution">
    <text evidence="2">The sequence shown here is derived from an EMBL/GenBank/DDBJ whole genome shotgun (WGS) entry which is preliminary data.</text>
</comment>
<dbReference type="OrthoDB" id="5143322at2759"/>
<dbReference type="EMBL" id="PKSG01000268">
    <property type="protein sequence ID" value="POR37238.1"/>
    <property type="molecule type" value="Genomic_DNA"/>
</dbReference>
<name>A0A2S4L495_9HYPO</name>
<evidence type="ECO:0000256" key="1">
    <source>
        <dbReference type="SAM" id="MobiDB-lite"/>
    </source>
</evidence>
<feature type="compositionally biased region" description="Basic and acidic residues" evidence="1">
    <location>
        <begin position="26"/>
        <end position="39"/>
    </location>
</feature>
<feature type="region of interest" description="Disordered" evidence="1">
    <location>
        <begin position="26"/>
        <end position="62"/>
    </location>
</feature>
<keyword evidence="3" id="KW-1185">Reference proteome</keyword>
<feature type="region of interest" description="Disordered" evidence="1">
    <location>
        <begin position="300"/>
        <end position="365"/>
    </location>
</feature>
<sequence>MTDNINLTGIEAAYMTMFQADLGRQRQEELPLSDRERRGPSFAPTGRNGTSHYSPQLKDNLKSKWSVPIQDAESEQVEGLANDDARPWAKKIAKAFMASNTVASAPPRVAQVSQGAKAKTSNVRFSSSQPVGRLGGLIPPGAQSVIKPSSRDPMPAVVEKPVVEKPRTKLQQSPNNLHPPLPGTQMQHTPAPDYVLCKGECEIKPVQEQTNFKAEFAMKIASGTNCGYLVLSAPGKGERVHNVLELDPPVMKDGYCHVTSGQAQGNANYSVRLPDADLTNKFKLYLDNLRRAAIRQLSAAASSTTPVVQKSSAGDTVTKAQATARMGSPRRIASSADTVPSKKALVAPPPPEVTPEPSKTSAPASLVDISDQPSMVRSPINKGDVSGMSIEDAAEHLHSLVQRIIPEITGHGLRMDDATIDDIEETAIDFWLNRGFLGSESDDMKAELLELLRLLARIKRKAELLRGAQAKLQSRLASTGLEELDSGKFASARIQYTPAQIQSLEDKASPRPKRLEKVRFSPKPALKTPAKAPIFQLSEIRKWVEGNANFKKKTPVQASHVSLASANGSPAPSIATQQAMATPSIVSQGTSMAPIVATQPPTAAPLDASRARVQMRIESVGTQIMQPAASNASASDQPAATKPAPKGLSSSRWAN</sequence>
<feature type="compositionally biased region" description="Polar residues" evidence="1">
    <location>
        <begin position="300"/>
        <end position="321"/>
    </location>
</feature>
<dbReference type="AlphaFoldDB" id="A0A2S4L495"/>
<feature type="compositionally biased region" description="Polar residues" evidence="1">
    <location>
        <begin position="622"/>
        <end position="638"/>
    </location>
</feature>
<accession>A0A2S4L495</accession>
<organism evidence="2 3">
    <name type="scientific">Tolypocladium paradoxum</name>
    <dbReference type="NCBI Taxonomy" id="94208"/>
    <lineage>
        <taxon>Eukaryota</taxon>
        <taxon>Fungi</taxon>
        <taxon>Dikarya</taxon>
        <taxon>Ascomycota</taxon>
        <taxon>Pezizomycotina</taxon>
        <taxon>Sordariomycetes</taxon>
        <taxon>Hypocreomycetidae</taxon>
        <taxon>Hypocreales</taxon>
        <taxon>Ophiocordycipitaceae</taxon>
        <taxon>Tolypocladium</taxon>
    </lineage>
</organism>
<protein>
    <submittedName>
        <fullName evidence="2">Uncharacterized protein</fullName>
    </submittedName>
</protein>
<gene>
    <name evidence="2" type="ORF">TPAR_02556</name>
</gene>
<proteinExistence type="predicted"/>
<feature type="region of interest" description="Disordered" evidence="1">
    <location>
        <begin position="622"/>
        <end position="655"/>
    </location>
</feature>
<dbReference type="Proteomes" id="UP000237481">
    <property type="component" value="Unassembled WGS sequence"/>
</dbReference>
<feature type="region of interest" description="Disordered" evidence="1">
    <location>
        <begin position="166"/>
        <end position="187"/>
    </location>
</feature>
<reference evidence="2 3" key="1">
    <citation type="submission" date="2018-01" db="EMBL/GenBank/DDBJ databases">
        <title>Harnessing the power of phylogenomics to disentangle the directionality and signatures of interkingdom host jumping in the parasitic fungal genus Tolypocladium.</title>
        <authorList>
            <person name="Quandt C.A."/>
            <person name="Patterson W."/>
            <person name="Spatafora J.W."/>
        </authorList>
    </citation>
    <scope>NUCLEOTIDE SEQUENCE [LARGE SCALE GENOMIC DNA]</scope>
    <source>
        <strain evidence="2 3">NRBC 100945</strain>
    </source>
</reference>